<dbReference type="Proteomes" id="UP001428341">
    <property type="component" value="Unassembled WGS sequence"/>
</dbReference>
<dbReference type="EMBL" id="JBCGBO010000024">
    <property type="protein sequence ID" value="KAK9181990.1"/>
    <property type="molecule type" value="Genomic_DNA"/>
</dbReference>
<accession>A0AAP0LTS7</accession>
<dbReference type="AlphaFoldDB" id="A0AAP0LTS7"/>
<dbReference type="PANTHER" id="PTHR31989">
    <property type="entry name" value="NAC DOMAIN-CONTAINING PROTEIN 82-RELATED"/>
    <property type="match status" value="1"/>
</dbReference>
<dbReference type="InterPro" id="IPR003441">
    <property type="entry name" value="NAC-dom"/>
</dbReference>
<keyword evidence="2" id="KW-0805">Transcription regulation</keyword>
<evidence type="ECO:0000259" key="6">
    <source>
        <dbReference type="PROSITE" id="PS51005"/>
    </source>
</evidence>
<evidence type="ECO:0000256" key="1">
    <source>
        <dbReference type="ARBA" id="ARBA00004123"/>
    </source>
</evidence>
<reference evidence="7 8" key="1">
    <citation type="submission" date="2024-05" db="EMBL/GenBank/DDBJ databases">
        <title>Haplotype-resolved chromosome-level genome assembly of Huyou (Citrus changshanensis).</title>
        <authorList>
            <person name="Miao C."/>
            <person name="Chen W."/>
            <person name="Wu Y."/>
            <person name="Wang L."/>
            <person name="Zhao S."/>
            <person name="Grierson D."/>
            <person name="Xu C."/>
            <person name="Chen K."/>
        </authorList>
    </citation>
    <scope>NUCLEOTIDE SEQUENCE [LARGE SCALE GENOMIC DNA]</scope>
    <source>
        <strain evidence="7">01-14</strain>
        <tissue evidence="7">Leaf</tissue>
    </source>
</reference>
<organism evidence="7 8">
    <name type="scientific">Citrus x changshan-huyou</name>
    <dbReference type="NCBI Taxonomy" id="2935761"/>
    <lineage>
        <taxon>Eukaryota</taxon>
        <taxon>Viridiplantae</taxon>
        <taxon>Streptophyta</taxon>
        <taxon>Embryophyta</taxon>
        <taxon>Tracheophyta</taxon>
        <taxon>Spermatophyta</taxon>
        <taxon>Magnoliopsida</taxon>
        <taxon>eudicotyledons</taxon>
        <taxon>Gunneridae</taxon>
        <taxon>Pentapetalae</taxon>
        <taxon>rosids</taxon>
        <taxon>malvids</taxon>
        <taxon>Sapindales</taxon>
        <taxon>Rutaceae</taxon>
        <taxon>Aurantioideae</taxon>
        <taxon>Citrus</taxon>
    </lineage>
</organism>
<keyword evidence="4" id="KW-0804">Transcription</keyword>
<dbReference type="InterPro" id="IPR036093">
    <property type="entry name" value="NAC_dom_sf"/>
</dbReference>
<gene>
    <name evidence="7" type="ORF">WN944_025131</name>
</gene>
<evidence type="ECO:0000256" key="4">
    <source>
        <dbReference type="ARBA" id="ARBA00023163"/>
    </source>
</evidence>
<dbReference type="Pfam" id="PF02365">
    <property type="entry name" value="NAM"/>
    <property type="match status" value="1"/>
</dbReference>
<dbReference type="PROSITE" id="PS51005">
    <property type="entry name" value="NAC"/>
    <property type="match status" value="1"/>
</dbReference>
<dbReference type="SUPFAM" id="SSF101941">
    <property type="entry name" value="NAC domain"/>
    <property type="match status" value="1"/>
</dbReference>
<evidence type="ECO:0000256" key="2">
    <source>
        <dbReference type="ARBA" id="ARBA00023015"/>
    </source>
</evidence>
<comment type="subcellular location">
    <subcellularLocation>
        <location evidence="1">Nucleus</location>
    </subcellularLocation>
</comment>
<name>A0AAP0LTS7_9ROSI</name>
<protein>
    <recommendedName>
        <fullName evidence="6">NAC domain-containing protein</fullName>
    </recommendedName>
</protein>
<keyword evidence="5" id="KW-0539">Nucleus</keyword>
<evidence type="ECO:0000313" key="7">
    <source>
        <dbReference type="EMBL" id="KAK9181990.1"/>
    </source>
</evidence>
<feature type="domain" description="NAC" evidence="6">
    <location>
        <begin position="9"/>
        <end position="171"/>
    </location>
</feature>
<keyword evidence="3" id="KW-0238">DNA-binding</keyword>
<comment type="caution">
    <text evidence="7">The sequence shown here is derived from an EMBL/GenBank/DDBJ whole genome shotgun (WGS) entry which is preliminary data.</text>
</comment>
<dbReference type="GO" id="GO:0003677">
    <property type="term" value="F:DNA binding"/>
    <property type="evidence" value="ECO:0007669"/>
    <property type="project" value="UniProtKB-KW"/>
</dbReference>
<dbReference type="Gene3D" id="2.170.150.80">
    <property type="entry name" value="NAC domain"/>
    <property type="match status" value="1"/>
</dbReference>
<sequence length="244" mass="28173">MERHQLPALPPGYRFAPTDEEIVAHYLYNKVHGQPVSTSAVIDNIDIYRDENVWIRIFERTGENALYFFTTLKKKTEKGVQVERETNCGTWRSQKNTRIYRHRYNKTGDKIIKKQHIGSRRNFTYVPKEGSRGSVIKGTWVMHEYRLDGISISNARINNIGDYVICRIKKKQPKREELISGDNDGPVRNSMSGLVQPPPSNNTSEWFNVQDLEKILFDSSTANDEADDLEDFSLGISLEDLDNF</sequence>
<keyword evidence="8" id="KW-1185">Reference proteome</keyword>
<evidence type="ECO:0000256" key="5">
    <source>
        <dbReference type="ARBA" id="ARBA00023242"/>
    </source>
</evidence>
<proteinExistence type="predicted"/>
<evidence type="ECO:0000256" key="3">
    <source>
        <dbReference type="ARBA" id="ARBA00023125"/>
    </source>
</evidence>
<dbReference type="GO" id="GO:0005634">
    <property type="term" value="C:nucleus"/>
    <property type="evidence" value="ECO:0007669"/>
    <property type="project" value="UniProtKB-SubCell"/>
</dbReference>
<dbReference type="GO" id="GO:0006355">
    <property type="term" value="P:regulation of DNA-templated transcription"/>
    <property type="evidence" value="ECO:0007669"/>
    <property type="project" value="InterPro"/>
</dbReference>
<evidence type="ECO:0000313" key="8">
    <source>
        <dbReference type="Proteomes" id="UP001428341"/>
    </source>
</evidence>